<comment type="caution">
    <text evidence="1">The sequence shown here is derived from an EMBL/GenBank/DDBJ whole genome shotgun (WGS) entry which is preliminary data.</text>
</comment>
<proteinExistence type="predicted"/>
<dbReference type="GO" id="GO:0005739">
    <property type="term" value="C:mitochondrion"/>
    <property type="evidence" value="ECO:0007669"/>
    <property type="project" value="TreeGrafter"/>
</dbReference>
<name>A0A1C1CU45_9EURO</name>
<dbReference type="Proteomes" id="UP000094526">
    <property type="component" value="Unassembled WGS sequence"/>
</dbReference>
<evidence type="ECO:0000313" key="2">
    <source>
        <dbReference type="Proteomes" id="UP000094526"/>
    </source>
</evidence>
<sequence>MEMAASVQLFKIWDHVEERCKLAVIEKLVKWESQLVSIKFPAYGCLYARHFLPDNERKSDLPTDIDQSGSYCIGRSCDPAWSAMPGSVTLAPWLSLTEFGTALAQREIHRISQEPQGVHTVSHRGTAAEHILLLETTIEVMKVLGTHSDLLRHSKRQISRT</sequence>
<protein>
    <submittedName>
        <fullName evidence="1">Uncharacterized protein</fullName>
    </submittedName>
</protein>
<dbReference type="PANTHER" id="PTHR36091">
    <property type="entry name" value="ALTERED INHERITANCE OF MITOCHONDRIA PROTEIN 9, MITOCHONDRIAL"/>
    <property type="match status" value="1"/>
</dbReference>
<dbReference type="EMBL" id="LGRB01000009">
    <property type="protein sequence ID" value="OCT52031.1"/>
    <property type="molecule type" value="Genomic_DNA"/>
</dbReference>
<dbReference type="OrthoDB" id="2831558at2759"/>
<evidence type="ECO:0000313" key="1">
    <source>
        <dbReference type="EMBL" id="OCT52031.1"/>
    </source>
</evidence>
<dbReference type="VEuPathDB" id="FungiDB:G647_06100"/>
<dbReference type="PANTHER" id="PTHR36091:SF1">
    <property type="entry name" value="ALTERED INHERITANCE OF MITOCHONDRIA PROTEIN 9, MITOCHONDRIAL"/>
    <property type="match status" value="1"/>
</dbReference>
<dbReference type="InterPro" id="IPR051035">
    <property type="entry name" value="Mito_inheritance_9"/>
</dbReference>
<dbReference type="AlphaFoldDB" id="A0A1C1CU45"/>
<keyword evidence="2" id="KW-1185">Reference proteome</keyword>
<gene>
    <name evidence="1" type="ORF">CLCR_09182</name>
</gene>
<dbReference type="VEuPathDB" id="FungiDB:CLCR_09182"/>
<reference evidence="2" key="1">
    <citation type="submission" date="2015-07" db="EMBL/GenBank/DDBJ databases">
        <authorList>
            <person name="Teixeira M.M."/>
            <person name="Souza R.C."/>
            <person name="Almeida L.G."/>
            <person name="Vicente V.A."/>
            <person name="de Hoog S."/>
            <person name="Bocca A.L."/>
            <person name="de Almeida S.R."/>
            <person name="Vasconcelos A.T."/>
            <person name="Felipe M.S."/>
        </authorList>
    </citation>
    <scope>NUCLEOTIDE SEQUENCE [LARGE SCALE GENOMIC DNA]</scope>
    <source>
        <strain evidence="2">KSF</strain>
    </source>
</reference>
<organism evidence="1 2">
    <name type="scientific">Cladophialophora carrionii</name>
    <dbReference type="NCBI Taxonomy" id="86049"/>
    <lineage>
        <taxon>Eukaryota</taxon>
        <taxon>Fungi</taxon>
        <taxon>Dikarya</taxon>
        <taxon>Ascomycota</taxon>
        <taxon>Pezizomycotina</taxon>
        <taxon>Eurotiomycetes</taxon>
        <taxon>Chaetothyriomycetidae</taxon>
        <taxon>Chaetothyriales</taxon>
        <taxon>Herpotrichiellaceae</taxon>
        <taxon>Cladophialophora</taxon>
    </lineage>
</organism>
<accession>A0A1C1CU45</accession>